<organism evidence="2 3">
    <name type="scientific">Venturia inaequalis</name>
    <name type="common">Apple scab fungus</name>
    <dbReference type="NCBI Taxonomy" id="5025"/>
    <lineage>
        <taxon>Eukaryota</taxon>
        <taxon>Fungi</taxon>
        <taxon>Dikarya</taxon>
        <taxon>Ascomycota</taxon>
        <taxon>Pezizomycotina</taxon>
        <taxon>Dothideomycetes</taxon>
        <taxon>Pleosporomycetidae</taxon>
        <taxon>Venturiales</taxon>
        <taxon>Venturiaceae</taxon>
        <taxon>Venturia</taxon>
    </lineage>
</organism>
<evidence type="ECO:0000313" key="2">
    <source>
        <dbReference type="EMBL" id="KAE9980802.1"/>
    </source>
</evidence>
<comment type="caution">
    <text evidence="2">The sequence shown here is derived from an EMBL/GenBank/DDBJ whole genome shotgun (WGS) entry which is preliminary data.</text>
</comment>
<proteinExistence type="predicted"/>
<sequence length="476" mass="51059">MKPFQFLSLFLVFIPATIAATPTTSAIATPSSNPDTLGEGCVDPRNYVKCNTKQQDDFVTCGTRCNVTNANVDCLLGCGVSRDTAVFGCVVKSCWNKVYTCEYQMTALNFIIVNDLIHDQPIVPFYPPPPNAAGACSCNIGNAYSNMTVRKPDSICQDLVGSGGDNLKRCECCESSRYFSGAVNTCPRTDLSIIALDVYFKGAVNNVPQVDVDCAPLLNSDKCTEEFGMKLGSGTEFYNLLSLPPGVPGTQAISDVGAFTTFPGPQTTTLKMFGGYSSVITMAPWTAGSGGSGVRTGDVAAAATGSSSASGSGGKPSAVSMNWNSIKSHKDFEQTEAYLPFVQKIGTIMSGPVQMRHAEFRAPLATAAVAPIVELLTLYFPDHVDRINVDTTLVEFIQTLVDNAKGFVGYTTGWVAEELEHEKIEGKARAYAVAIGWESLEAHMAYRDTQTFKDNIVKVRAIAKGLTVYHVEFIKA</sequence>
<accession>A0A8H3Z4Y5</accession>
<dbReference type="AlphaFoldDB" id="A0A8H3Z4Y5"/>
<name>A0A8H3Z4Y5_VENIN</name>
<feature type="signal peptide" evidence="1">
    <location>
        <begin position="1"/>
        <end position="19"/>
    </location>
</feature>
<gene>
    <name evidence="2" type="ORF">BLS_008234</name>
</gene>
<feature type="chain" id="PRO_5034277655" evidence="1">
    <location>
        <begin position="20"/>
        <end position="476"/>
    </location>
</feature>
<dbReference type="Proteomes" id="UP000433883">
    <property type="component" value="Unassembled WGS sequence"/>
</dbReference>
<evidence type="ECO:0000313" key="3">
    <source>
        <dbReference type="Proteomes" id="UP000433883"/>
    </source>
</evidence>
<evidence type="ECO:0000256" key="1">
    <source>
        <dbReference type="SAM" id="SignalP"/>
    </source>
</evidence>
<reference evidence="2 3" key="1">
    <citation type="submission" date="2019-11" db="EMBL/GenBank/DDBJ databases">
        <title>Venturia inaequalis Genome Resource.</title>
        <authorList>
            <person name="Lichtner F.J."/>
        </authorList>
    </citation>
    <scope>NUCLEOTIDE SEQUENCE [LARGE SCALE GENOMIC DNA]</scope>
    <source>
        <strain evidence="2">Bline_iso_100314</strain>
    </source>
</reference>
<keyword evidence="1" id="KW-0732">Signal</keyword>
<protein>
    <submittedName>
        <fullName evidence="2">Uncharacterized protein</fullName>
    </submittedName>
</protein>
<dbReference type="EMBL" id="WNWQ01000069">
    <property type="protein sequence ID" value="KAE9980802.1"/>
    <property type="molecule type" value="Genomic_DNA"/>
</dbReference>
<dbReference type="Gene3D" id="3.30.70.100">
    <property type="match status" value="1"/>
</dbReference>